<keyword evidence="4" id="KW-0547">Nucleotide-binding</keyword>
<evidence type="ECO:0000256" key="1">
    <source>
        <dbReference type="ARBA" id="ARBA00022448"/>
    </source>
</evidence>
<name>A0ABZ2TJZ7_9RHOB</name>
<dbReference type="SMART" id="SM00382">
    <property type="entry name" value="AAA"/>
    <property type="match status" value="1"/>
</dbReference>
<keyword evidence="6" id="KW-0408">Iron</keyword>
<dbReference type="CDD" id="cd03259">
    <property type="entry name" value="ABC_Carb_Solutes_like"/>
    <property type="match status" value="1"/>
</dbReference>
<dbReference type="InterPro" id="IPR008995">
    <property type="entry name" value="Mo/tungstate-bd_C_term_dom"/>
</dbReference>
<dbReference type="PROSITE" id="PS00211">
    <property type="entry name" value="ABC_TRANSPORTER_1"/>
    <property type="match status" value="1"/>
</dbReference>
<keyword evidence="7" id="KW-0406">Ion transport</keyword>
<dbReference type="EMBL" id="CP146606">
    <property type="protein sequence ID" value="WYK19981.1"/>
    <property type="molecule type" value="Genomic_DNA"/>
</dbReference>
<accession>A0ABZ2TJZ7</accession>
<dbReference type="InterPro" id="IPR050093">
    <property type="entry name" value="ABC_SmlMolc_Importer"/>
</dbReference>
<evidence type="ECO:0000256" key="5">
    <source>
        <dbReference type="ARBA" id="ARBA00022840"/>
    </source>
</evidence>
<dbReference type="SUPFAM" id="SSF52540">
    <property type="entry name" value="P-loop containing nucleoside triphosphate hydrolases"/>
    <property type="match status" value="1"/>
</dbReference>
<dbReference type="Gene3D" id="3.40.50.300">
    <property type="entry name" value="P-loop containing nucleotide triphosphate hydrolases"/>
    <property type="match status" value="1"/>
</dbReference>
<dbReference type="InterPro" id="IPR003439">
    <property type="entry name" value="ABC_transporter-like_ATP-bd"/>
</dbReference>
<dbReference type="Pfam" id="PF00005">
    <property type="entry name" value="ABC_tran"/>
    <property type="match status" value="1"/>
</dbReference>
<dbReference type="PROSITE" id="PS50893">
    <property type="entry name" value="ABC_TRANSPORTER_2"/>
    <property type="match status" value="1"/>
</dbReference>
<dbReference type="Pfam" id="PF08402">
    <property type="entry name" value="TOBE_2"/>
    <property type="match status" value="1"/>
</dbReference>
<keyword evidence="5 10" id="KW-0067">ATP-binding</keyword>
<dbReference type="InterPro" id="IPR015853">
    <property type="entry name" value="ABC_transpr_FbpC"/>
</dbReference>
<evidence type="ECO:0000313" key="10">
    <source>
        <dbReference type="EMBL" id="WYK19981.1"/>
    </source>
</evidence>
<dbReference type="InterPro" id="IPR017871">
    <property type="entry name" value="ABC_transporter-like_CS"/>
</dbReference>
<proteinExistence type="predicted"/>
<dbReference type="InterPro" id="IPR003593">
    <property type="entry name" value="AAA+_ATPase"/>
</dbReference>
<evidence type="ECO:0000256" key="3">
    <source>
        <dbReference type="ARBA" id="ARBA00022496"/>
    </source>
</evidence>
<organism evidence="10 11">
    <name type="scientific">Roseovarius rhodophyticola</name>
    <dbReference type="NCBI Taxonomy" id="3080827"/>
    <lineage>
        <taxon>Bacteria</taxon>
        <taxon>Pseudomonadati</taxon>
        <taxon>Pseudomonadota</taxon>
        <taxon>Alphaproteobacteria</taxon>
        <taxon>Rhodobacterales</taxon>
        <taxon>Roseobacteraceae</taxon>
        <taxon>Roseovarius</taxon>
    </lineage>
</organism>
<evidence type="ECO:0000259" key="9">
    <source>
        <dbReference type="PROSITE" id="PS50893"/>
    </source>
</evidence>
<keyword evidence="8" id="KW-0472">Membrane</keyword>
<keyword evidence="11" id="KW-1185">Reference proteome</keyword>
<dbReference type="PANTHER" id="PTHR42781:SF4">
    <property type="entry name" value="SPERMIDINE_PUTRESCINE IMPORT ATP-BINDING PROTEIN POTA"/>
    <property type="match status" value="1"/>
</dbReference>
<dbReference type="Proteomes" id="UP001281305">
    <property type="component" value="Chromosome"/>
</dbReference>
<sequence length="347" mass="38285">MRRYEGRVVVDDVSLEVQPGQVTCLLGPSGCGKSTTLRMIAGVEMQDSGEIWVDGNLVCDTVFRIPPERRNIGLMFQDFALFPHLRVGENVAFGLSGNKAAKDKRIGELLERVGLAGYAAKFPHELSGGEQQRVALARALAPRPRIMLMDEPFSGLDNRLRDGIRDETLEVLREADTAVLLVTHEPEEAMRMADNIALMRHGRIVQQGAPYNIFNAPADRDAVAFFSDVNVVRAEVSGALAQTPFGQFLAPGIADGQSVDIVVRPQHVKIDFDRNGVGPSPTISDGTAVRGVVERARFMGSESLVEFRMEHDRSIFKATVPAVFLPKQGTPLWLMIRRDKCFLFEVD</sequence>
<dbReference type="PANTHER" id="PTHR42781">
    <property type="entry name" value="SPERMIDINE/PUTRESCINE IMPORT ATP-BINDING PROTEIN POTA"/>
    <property type="match status" value="1"/>
</dbReference>
<evidence type="ECO:0000256" key="6">
    <source>
        <dbReference type="ARBA" id="ARBA00023004"/>
    </source>
</evidence>
<evidence type="ECO:0000313" key="11">
    <source>
        <dbReference type="Proteomes" id="UP001281305"/>
    </source>
</evidence>
<evidence type="ECO:0000256" key="2">
    <source>
        <dbReference type="ARBA" id="ARBA00022475"/>
    </source>
</evidence>
<evidence type="ECO:0000256" key="4">
    <source>
        <dbReference type="ARBA" id="ARBA00022741"/>
    </source>
</evidence>
<gene>
    <name evidence="10" type="ORF">RZS32_001225</name>
</gene>
<feature type="domain" description="ABC transporter" evidence="9">
    <location>
        <begin position="1"/>
        <end position="226"/>
    </location>
</feature>
<dbReference type="InterPro" id="IPR013611">
    <property type="entry name" value="Transp-assoc_OB_typ2"/>
</dbReference>
<dbReference type="SUPFAM" id="SSF50331">
    <property type="entry name" value="MOP-like"/>
    <property type="match status" value="1"/>
</dbReference>
<protein>
    <submittedName>
        <fullName evidence="10">ABC transporter ATP-binding protein</fullName>
    </submittedName>
</protein>
<keyword evidence="2" id="KW-1003">Cell membrane</keyword>
<evidence type="ECO:0000256" key="8">
    <source>
        <dbReference type="ARBA" id="ARBA00023136"/>
    </source>
</evidence>
<dbReference type="GO" id="GO:0005524">
    <property type="term" value="F:ATP binding"/>
    <property type="evidence" value="ECO:0007669"/>
    <property type="project" value="UniProtKB-KW"/>
</dbReference>
<keyword evidence="1" id="KW-0813">Transport</keyword>
<reference evidence="10 11" key="1">
    <citation type="submission" date="2024-02" db="EMBL/GenBank/DDBJ databases">
        <title>Roseovarius strain W115 nov., isolated from a marine algae.</title>
        <authorList>
            <person name="Lee M.W."/>
            <person name="Lee J.K."/>
            <person name="Kim J.M."/>
            <person name="Choi D.G."/>
            <person name="Baek J.H."/>
            <person name="Bayburt H."/>
            <person name="Jung J.J."/>
            <person name="Han D.M."/>
            <person name="Jeon C.O."/>
        </authorList>
    </citation>
    <scope>NUCLEOTIDE SEQUENCE [LARGE SCALE GENOMIC DNA]</scope>
    <source>
        <strain evidence="10 11">W115</strain>
    </source>
</reference>
<dbReference type="RefSeq" id="WP_317057828.1">
    <property type="nucleotide sequence ID" value="NZ_CP146606.1"/>
</dbReference>
<dbReference type="InterPro" id="IPR027417">
    <property type="entry name" value="P-loop_NTPase"/>
</dbReference>
<keyword evidence="3" id="KW-0410">Iron transport</keyword>
<evidence type="ECO:0000256" key="7">
    <source>
        <dbReference type="ARBA" id="ARBA00023065"/>
    </source>
</evidence>